<keyword evidence="6" id="KW-0503">Monooxygenase</keyword>
<evidence type="ECO:0000256" key="6">
    <source>
        <dbReference type="RuleBase" id="RU000461"/>
    </source>
</evidence>
<comment type="cofactor">
    <cofactor evidence="1 5">
        <name>heme</name>
        <dbReference type="ChEBI" id="CHEBI:30413"/>
    </cofactor>
</comment>
<keyword evidence="2 5" id="KW-0349">Heme</keyword>
<dbReference type="Pfam" id="PF00067">
    <property type="entry name" value="p450"/>
    <property type="match status" value="1"/>
</dbReference>
<feature type="region of interest" description="Disordered" evidence="7">
    <location>
        <begin position="376"/>
        <end position="395"/>
    </location>
</feature>
<dbReference type="PROSITE" id="PS00086">
    <property type="entry name" value="CYTOCHROME_P450"/>
    <property type="match status" value="1"/>
</dbReference>
<dbReference type="OrthoDB" id="1470350at2759"/>
<keyword evidence="3 5" id="KW-0479">Metal-binding</keyword>
<dbReference type="InterPro" id="IPR017972">
    <property type="entry name" value="Cyt_P450_CS"/>
</dbReference>
<comment type="similarity">
    <text evidence="6">Belongs to the cytochrome P450 family.</text>
</comment>
<dbReference type="InterPro" id="IPR050121">
    <property type="entry name" value="Cytochrome_P450_monoxygenase"/>
</dbReference>
<sequence length="395" mass="44537">MLLLSPLFLAGASAFLVAAYLLRCLFSPLAKVPGPKITLFTSVILKWNELNANRRGYIHDLHVQYGPVVRIGPNEVSFSSPEAVREIYCSGGSGYDKTEFYDLFKLYGRRTMFTTLGKTDHAKRRRILADRYANSNVMRPISMSGIQERARSFVQLCEESVGRSLDIFVNRLIEFYSPTAHKLVAKVLYFFAKPRETPLADEFVLKASKQTDPANFTLLKRMLEKSELDSMDMAAECLDHMAAGIDTTGDALCFLMWEISQPKSFHVQEKLQKELLEKAGEPLDKLPYLEAVIWEGLRCFPAIPMSLPRYVPAGGRVIDGYMFPEHTMVSAQAYSIHRLNEDVFPQPEKFDPERWLDVDGDAERKRLQFAFSTGGRGCVGKQLSSPPVSDPASLK</sequence>
<feature type="binding site" description="axial binding residue" evidence="5">
    <location>
        <position position="378"/>
    </location>
    <ligand>
        <name>heme</name>
        <dbReference type="ChEBI" id="CHEBI:30413"/>
    </ligand>
    <ligandPart>
        <name>Fe</name>
        <dbReference type="ChEBI" id="CHEBI:18248"/>
    </ligandPart>
</feature>
<dbReference type="KEGG" id="sapo:SAPIO_CDS5663"/>
<evidence type="ECO:0000256" key="7">
    <source>
        <dbReference type="SAM" id="MobiDB-lite"/>
    </source>
</evidence>
<proteinExistence type="inferred from homology"/>
<dbReference type="OMA" id="AVKEIYC"/>
<dbReference type="GO" id="GO:0020037">
    <property type="term" value="F:heme binding"/>
    <property type="evidence" value="ECO:0007669"/>
    <property type="project" value="InterPro"/>
</dbReference>
<dbReference type="PRINTS" id="PR00385">
    <property type="entry name" value="P450"/>
</dbReference>
<evidence type="ECO:0000256" key="5">
    <source>
        <dbReference type="PIRSR" id="PIRSR602401-1"/>
    </source>
</evidence>
<dbReference type="InterPro" id="IPR001128">
    <property type="entry name" value="Cyt_P450"/>
</dbReference>
<dbReference type="InterPro" id="IPR036396">
    <property type="entry name" value="Cyt_P450_sf"/>
</dbReference>
<evidence type="ECO:0000256" key="2">
    <source>
        <dbReference type="ARBA" id="ARBA00022617"/>
    </source>
</evidence>
<dbReference type="InterPro" id="IPR002401">
    <property type="entry name" value="Cyt_P450_E_grp-I"/>
</dbReference>
<name>A0A084G548_PSEDA</name>
<dbReference type="GeneID" id="27724735"/>
<dbReference type="PRINTS" id="PR00463">
    <property type="entry name" value="EP450I"/>
</dbReference>
<keyword evidence="4 5" id="KW-0408">Iron</keyword>
<dbReference type="Proteomes" id="UP000028545">
    <property type="component" value="Unassembled WGS sequence"/>
</dbReference>
<reference evidence="8 9" key="1">
    <citation type="journal article" date="2014" name="Genome Announc.">
        <title>Draft genome sequence of the pathogenic fungus Scedosporium apiospermum.</title>
        <authorList>
            <person name="Vandeputte P."/>
            <person name="Ghamrawi S."/>
            <person name="Rechenmann M."/>
            <person name="Iltis A."/>
            <person name="Giraud S."/>
            <person name="Fleury M."/>
            <person name="Thornton C."/>
            <person name="Delhaes L."/>
            <person name="Meyer W."/>
            <person name="Papon N."/>
            <person name="Bouchara J.P."/>
        </authorList>
    </citation>
    <scope>NUCLEOTIDE SEQUENCE [LARGE SCALE GENOMIC DNA]</scope>
    <source>
        <strain evidence="8 9">IHEM 14462</strain>
    </source>
</reference>
<evidence type="ECO:0008006" key="10">
    <source>
        <dbReference type="Google" id="ProtNLM"/>
    </source>
</evidence>
<comment type="caution">
    <text evidence="8">The sequence shown here is derived from an EMBL/GenBank/DDBJ whole genome shotgun (WGS) entry which is preliminary data.</text>
</comment>
<dbReference type="HOGENOM" id="CLU_001570_14_2_1"/>
<evidence type="ECO:0000256" key="4">
    <source>
        <dbReference type="ARBA" id="ARBA00023004"/>
    </source>
</evidence>
<evidence type="ECO:0000313" key="9">
    <source>
        <dbReference type="Proteomes" id="UP000028545"/>
    </source>
</evidence>
<dbReference type="GO" id="GO:0005506">
    <property type="term" value="F:iron ion binding"/>
    <property type="evidence" value="ECO:0007669"/>
    <property type="project" value="InterPro"/>
</dbReference>
<gene>
    <name evidence="8" type="ORF">SAPIO_CDS5663</name>
</gene>
<dbReference type="PANTHER" id="PTHR24305:SF164">
    <property type="entry name" value="P450, PUTATIVE (EUROFUNG)-RELATED"/>
    <property type="match status" value="1"/>
</dbReference>
<dbReference type="Gene3D" id="1.10.630.10">
    <property type="entry name" value="Cytochrome P450"/>
    <property type="match status" value="1"/>
</dbReference>
<keyword evidence="9" id="KW-1185">Reference proteome</keyword>
<accession>A0A084G548</accession>
<protein>
    <recommendedName>
        <fullName evidence="10">Cytochrome P450</fullName>
    </recommendedName>
</protein>
<evidence type="ECO:0000256" key="3">
    <source>
        <dbReference type="ARBA" id="ARBA00022723"/>
    </source>
</evidence>
<keyword evidence="6" id="KW-0560">Oxidoreductase</keyword>
<dbReference type="SUPFAM" id="SSF48264">
    <property type="entry name" value="Cytochrome P450"/>
    <property type="match status" value="1"/>
</dbReference>
<evidence type="ECO:0000313" key="8">
    <source>
        <dbReference type="EMBL" id="KEZ42460.1"/>
    </source>
</evidence>
<dbReference type="GO" id="GO:0016705">
    <property type="term" value="F:oxidoreductase activity, acting on paired donors, with incorporation or reduction of molecular oxygen"/>
    <property type="evidence" value="ECO:0007669"/>
    <property type="project" value="InterPro"/>
</dbReference>
<evidence type="ECO:0000256" key="1">
    <source>
        <dbReference type="ARBA" id="ARBA00001971"/>
    </source>
</evidence>
<dbReference type="VEuPathDB" id="FungiDB:SAPIO_CDS5663"/>
<organism evidence="8 9">
    <name type="scientific">Pseudallescheria apiosperma</name>
    <name type="common">Scedosporium apiospermum</name>
    <dbReference type="NCBI Taxonomy" id="563466"/>
    <lineage>
        <taxon>Eukaryota</taxon>
        <taxon>Fungi</taxon>
        <taxon>Dikarya</taxon>
        <taxon>Ascomycota</taxon>
        <taxon>Pezizomycotina</taxon>
        <taxon>Sordariomycetes</taxon>
        <taxon>Hypocreomycetidae</taxon>
        <taxon>Microascales</taxon>
        <taxon>Microascaceae</taxon>
        <taxon>Scedosporium</taxon>
    </lineage>
</organism>
<dbReference type="RefSeq" id="XP_016642259.1">
    <property type="nucleotide sequence ID" value="XM_016787944.1"/>
</dbReference>
<dbReference type="PANTHER" id="PTHR24305">
    <property type="entry name" value="CYTOCHROME P450"/>
    <property type="match status" value="1"/>
</dbReference>
<dbReference type="GO" id="GO:0004497">
    <property type="term" value="F:monooxygenase activity"/>
    <property type="evidence" value="ECO:0007669"/>
    <property type="project" value="UniProtKB-KW"/>
</dbReference>
<dbReference type="AlphaFoldDB" id="A0A084G548"/>
<dbReference type="EMBL" id="JOWA01000099">
    <property type="protein sequence ID" value="KEZ42460.1"/>
    <property type="molecule type" value="Genomic_DNA"/>
</dbReference>